<feature type="transmembrane region" description="Helical" evidence="1">
    <location>
        <begin position="95"/>
        <end position="115"/>
    </location>
</feature>
<name>A0ABV8IDB7_9ACTN</name>
<dbReference type="Pfam" id="PF10081">
    <property type="entry name" value="Abhydrolase_9"/>
    <property type="match status" value="1"/>
</dbReference>
<dbReference type="GO" id="GO:0016787">
    <property type="term" value="F:hydrolase activity"/>
    <property type="evidence" value="ECO:0007669"/>
    <property type="project" value="UniProtKB-KW"/>
</dbReference>
<sequence>MFLCLSLTPSLLPRSWLLQGVISGVLTATGYLAGLLSGALVRRLISWRPAPEPRRVIRRATALLGAVLAALYLYLGSRWQLEIYELMGMERPERLSYLGVPATAAAVFGALLLLARALAAAARFLGGLLGRWITPAAARLASALAVGALFLGLLDGVVADRLLAGADGSFKTLNGETTPGTSAPRGPELSGSPASLISWASLGREGRDFVAGGPGEEELRAFTGRPARRPIRVYAGLESAAGVRARAALAVRELERTGAFGREVLCVITTTGTGWVDPRAADTLEYMYGGDSALVSMQYSYLPSWVSFLADTGRARAAGRELFNQVYDRWSRLPATGRPKLLVFGESLGAFGAETAFSGDDDLRNRTDGALFVGAPNSSALWREFTDRRDRGTPEILPVYRRGETVRFADEPRDLDAPPSPWPFPRVVYLQHPSDPIVWWTPRLVLDEPDWLDEPRGDDVLPGMDWYPFVTFWQLTADLAFALEVPSGHGHDYGAEVVAAWGRIAPPAGWDDSRTAALTALLTERPR</sequence>
<evidence type="ECO:0000259" key="3">
    <source>
        <dbReference type="Pfam" id="PF15420"/>
    </source>
</evidence>
<evidence type="ECO:0000313" key="5">
    <source>
        <dbReference type="Proteomes" id="UP001595850"/>
    </source>
</evidence>
<gene>
    <name evidence="4" type="ORF">ACFOWE_28295</name>
</gene>
<feature type="domain" description="Alpha/beta-hydrolase catalytic" evidence="2">
    <location>
        <begin position="231"/>
        <end position="517"/>
    </location>
</feature>
<keyword evidence="1" id="KW-0472">Membrane</keyword>
<comment type="caution">
    <text evidence="4">The sequence shown here is derived from an EMBL/GenBank/DDBJ whole genome shotgun (WGS) entry which is preliminary data.</text>
</comment>
<evidence type="ECO:0000256" key="1">
    <source>
        <dbReference type="SAM" id="Phobius"/>
    </source>
</evidence>
<dbReference type="Proteomes" id="UP001595850">
    <property type="component" value="Unassembled WGS sequence"/>
</dbReference>
<dbReference type="InterPro" id="IPR027788">
    <property type="entry name" value="Alpha/beta-hydrolase_N_dom"/>
</dbReference>
<dbReference type="EMBL" id="JBHSBM010000040">
    <property type="protein sequence ID" value="MFC4062223.1"/>
    <property type="molecule type" value="Genomic_DNA"/>
</dbReference>
<feature type="transmembrane region" description="Helical" evidence="1">
    <location>
        <begin position="56"/>
        <end position="75"/>
    </location>
</feature>
<dbReference type="PIRSF" id="PIRSF007542">
    <property type="entry name" value="UCP007542"/>
    <property type="match status" value="1"/>
</dbReference>
<keyword evidence="1" id="KW-1133">Transmembrane helix</keyword>
<reference evidence="5" key="1">
    <citation type="journal article" date="2019" name="Int. J. Syst. Evol. Microbiol.">
        <title>The Global Catalogue of Microorganisms (GCM) 10K type strain sequencing project: providing services to taxonomists for standard genome sequencing and annotation.</title>
        <authorList>
            <consortium name="The Broad Institute Genomics Platform"/>
            <consortium name="The Broad Institute Genome Sequencing Center for Infectious Disease"/>
            <person name="Wu L."/>
            <person name="Ma J."/>
        </authorList>
    </citation>
    <scope>NUCLEOTIDE SEQUENCE [LARGE SCALE GENOMIC DNA]</scope>
    <source>
        <strain evidence="5">TBRC 4489</strain>
    </source>
</reference>
<dbReference type="InterPro" id="IPR027787">
    <property type="entry name" value="Alpha/beta-hydrolase_catalytic"/>
</dbReference>
<keyword evidence="1" id="KW-0812">Transmembrane</keyword>
<organism evidence="4 5">
    <name type="scientific">Planomonospora corallina</name>
    <dbReference type="NCBI Taxonomy" id="1806052"/>
    <lineage>
        <taxon>Bacteria</taxon>
        <taxon>Bacillati</taxon>
        <taxon>Actinomycetota</taxon>
        <taxon>Actinomycetes</taxon>
        <taxon>Streptosporangiales</taxon>
        <taxon>Streptosporangiaceae</taxon>
        <taxon>Planomonospora</taxon>
    </lineage>
</organism>
<dbReference type="Pfam" id="PF15420">
    <property type="entry name" value="Abhydrolase_9_N"/>
    <property type="match status" value="1"/>
</dbReference>
<dbReference type="InterPro" id="IPR012037">
    <property type="entry name" value="Alpha/beta-hydrolase_fam"/>
</dbReference>
<evidence type="ECO:0000259" key="2">
    <source>
        <dbReference type="Pfam" id="PF10081"/>
    </source>
</evidence>
<accession>A0ABV8IDB7</accession>
<feature type="domain" description="Alpha/beta-hydrolase N-terminal" evidence="3">
    <location>
        <begin position="7"/>
        <end position="214"/>
    </location>
</feature>
<proteinExistence type="predicted"/>
<protein>
    <submittedName>
        <fullName evidence="4">Alpha/beta hydrolase</fullName>
    </submittedName>
</protein>
<dbReference type="RefSeq" id="WP_377293119.1">
    <property type="nucleotide sequence ID" value="NZ_JBHSBM010000040.1"/>
</dbReference>
<feature type="transmembrane region" description="Helical" evidence="1">
    <location>
        <begin position="136"/>
        <end position="154"/>
    </location>
</feature>
<evidence type="ECO:0000313" key="4">
    <source>
        <dbReference type="EMBL" id="MFC4062223.1"/>
    </source>
</evidence>
<feature type="transmembrane region" description="Helical" evidence="1">
    <location>
        <begin position="16"/>
        <end position="36"/>
    </location>
</feature>
<keyword evidence="4" id="KW-0378">Hydrolase</keyword>
<keyword evidence="5" id="KW-1185">Reference proteome</keyword>